<feature type="compositionally biased region" description="Low complexity" evidence="1">
    <location>
        <begin position="26"/>
        <end position="47"/>
    </location>
</feature>
<evidence type="ECO:0000313" key="3">
    <source>
        <dbReference type="Proteomes" id="UP000003505"/>
    </source>
</evidence>
<dbReference type="Gene3D" id="3.30.160.170">
    <property type="entry name" value="FlaG-like"/>
    <property type="match status" value="1"/>
</dbReference>
<dbReference type="SUPFAM" id="SSF160214">
    <property type="entry name" value="FlaG-like"/>
    <property type="match status" value="1"/>
</dbReference>
<accession>C9LY20</accession>
<organism evidence="2 3">
    <name type="scientific">Selenomonas sputigena (strain ATCC 35185 / DSM 20758 / CCUG 44933 / VPI D19B-28)</name>
    <dbReference type="NCBI Taxonomy" id="546271"/>
    <lineage>
        <taxon>Bacteria</taxon>
        <taxon>Bacillati</taxon>
        <taxon>Bacillota</taxon>
        <taxon>Negativicutes</taxon>
        <taxon>Selenomonadales</taxon>
        <taxon>Selenomonadaceae</taxon>
        <taxon>Selenomonas</taxon>
    </lineage>
</organism>
<reference evidence="2 3" key="1">
    <citation type="submission" date="2009-09" db="EMBL/GenBank/DDBJ databases">
        <authorList>
            <person name="Weinstock G."/>
            <person name="Sodergren E."/>
            <person name="Clifton S."/>
            <person name="Fulton L."/>
            <person name="Fulton B."/>
            <person name="Courtney L."/>
            <person name="Fronick C."/>
            <person name="Harrison M."/>
            <person name="Strong C."/>
            <person name="Farmer C."/>
            <person name="Delahaunty K."/>
            <person name="Markovic C."/>
            <person name="Hall O."/>
            <person name="Minx P."/>
            <person name="Tomlinson C."/>
            <person name="Mitreva M."/>
            <person name="Nelson J."/>
            <person name="Hou S."/>
            <person name="Wollam A."/>
            <person name="Pepin K.H."/>
            <person name="Johnson M."/>
            <person name="Bhonagiri V."/>
            <person name="Nash W.E."/>
            <person name="Warren W."/>
            <person name="Chinwalla A."/>
            <person name="Mardis E.R."/>
            <person name="Wilson R.K."/>
        </authorList>
    </citation>
    <scope>NUCLEOTIDE SEQUENCE [LARGE SCALE GENOMIC DNA]</scope>
    <source>
        <strain evidence="3">ATCC 35185 / DSM 20758 / VPI D19B-28</strain>
    </source>
</reference>
<dbReference type="InterPro" id="IPR035924">
    <property type="entry name" value="FlaG-like_sf"/>
</dbReference>
<feature type="compositionally biased region" description="Basic and acidic residues" evidence="1">
    <location>
        <begin position="80"/>
        <end position="107"/>
    </location>
</feature>
<protein>
    <submittedName>
        <fullName evidence="2">FlaG protein</fullName>
    </submittedName>
</protein>
<dbReference type="STRING" id="546271.Selsp_0325"/>
<comment type="caution">
    <text evidence="2">The sequence shown here is derived from an EMBL/GenBank/DDBJ whole genome shotgun (WGS) entry which is preliminary data.</text>
</comment>
<evidence type="ECO:0000256" key="1">
    <source>
        <dbReference type="SAM" id="MobiDB-lite"/>
    </source>
</evidence>
<evidence type="ECO:0000313" key="2">
    <source>
        <dbReference type="EMBL" id="EEX76214.1"/>
    </source>
</evidence>
<sequence length="180" mass="19398">MEGETMISKIQDALGAAAVMQMTDLAVGGSPAPAPAAPANSGQQAAATGVDNPAASGLAGEASPAAVVDEHLSTQLQAREISEAAKAKSEAAEQERREKAGKDKPVDESQMTYLMKEINRIMSRMNCNIAFEYHKEVDVMSVRMLEKKTGKLIKEMPPEYMIKGMEKTREWLGTFLDQPA</sequence>
<dbReference type="Pfam" id="PF03646">
    <property type="entry name" value="FlaG"/>
    <property type="match status" value="1"/>
</dbReference>
<dbReference type="eggNOG" id="COG1334">
    <property type="taxonomic scope" value="Bacteria"/>
</dbReference>
<dbReference type="PANTHER" id="PTHR37166:SF1">
    <property type="entry name" value="PROTEIN FLAG"/>
    <property type="match status" value="1"/>
</dbReference>
<feature type="region of interest" description="Disordered" evidence="1">
    <location>
        <begin position="26"/>
        <end position="108"/>
    </location>
</feature>
<gene>
    <name evidence="2" type="primary">flaG</name>
    <name evidence="2" type="ORF">SELSPUOL_02379</name>
</gene>
<dbReference type="AlphaFoldDB" id="C9LY20"/>
<dbReference type="EMBL" id="ACKP02000050">
    <property type="protein sequence ID" value="EEX76214.1"/>
    <property type="molecule type" value="Genomic_DNA"/>
</dbReference>
<name>C9LY20_SELS3</name>
<dbReference type="PANTHER" id="PTHR37166">
    <property type="entry name" value="PROTEIN FLAG"/>
    <property type="match status" value="1"/>
</dbReference>
<dbReference type="InterPro" id="IPR005186">
    <property type="entry name" value="FlaG"/>
</dbReference>
<proteinExistence type="predicted"/>
<dbReference type="Proteomes" id="UP000003505">
    <property type="component" value="Unassembled WGS sequence"/>
</dbReference>